<accession>A0A564ZLX8</accession>
<evidence type="ECO:0000313" key="1">
    <source>
        <dbReference type="EMBL" id="VUZ86193.1"/>
    </source>
</evidence>
<reference evidence="1 2" key="1">
    <citation type="submission" date="2019-07" db="EMBL/GenBank/DDBJ databases">
        <authorList>
            <person name="Cremers G."/>
        </authorList>
    </citation>
    <scope>NUCLEOTIDE SEQUENCE [LARGE SCALE GENOMIC DNA]</scope>
</reference>
<dbReference type="AlphaFoldDB" id="A0A564ZLX8"/>
<dbReference type="Proteomes" id="UP000334340">
    <property type="component" value="Unassembled WGS sequence"/>
</dbReference>
<dbReference type="PROSITE" id="PS51257">
    <property type="entry name" value="PROKAR_LIPOPROTEIN"/>
    <property type="match status" value="1"/>
</dbReference>
<organism evidence="1 2">
    <name type="scientific">Candidatus Methylomirabilis lanthanidiphila</name>
    <dbReference type="NCBI Taxonomy" id="2211376"/>
    <lineage>
        <taxon>Bacteria</taxon>
        <taxon>Candidatus Methylomirabilota</taxon>
        <taxon>Candidatus Methylomirabilia</taxon>
        <taxon>Candidatus Methylomirabilales</taxon>
        <taxon>Candidatus Methylomirabilaceae</taxon>
        <taxon>Candidatus Methylomirabilis</taxon>
    </lineage>
</organism>
<keyword evidence="2" id="KW-1185">Reference proteome</keyword>
<protein>
    <recommendedName>
        <fullName evidence="3">DUF4878 domain-containing protein</fullName>
    </recommendedName>
</protein>
<evidence type="ECO:0008006" key="3">
    <source>
        <dbReference type="Google" id="ProtNLM"/>
    </source>
</evidence>
<name>A0A564ZLX8_9BACT</name>
<dbReference type="EMBL" id="CABIKM010000046">
    <property type="protein sequence ID" value="VUZ86193.1"/>
    <property type="molecule type" value="Genomic_DNA"/>
</dbReference>
<proteinExistence type="predicted"/>
<gene>
    <name evidence="1" type="ORF">MELA_02590</name>
</gene>
<evidence type="ECO:0000313" key="2">
    <source>
        <dbReference type="Proteomes" id="UP000334340"/>
    </source>
</evidence>
<sequence>MKLRNVVTGMVVLTLVFLAGCGGGGGSEGKGDPIAIAEQFMDLYYKKGNPQEAKALANTEVAEKIQAAAAAPAEEGQEVSYHLKEQSREGKHSYVLFQMEIKKKEGEPVYKTISLFVDLVDGAWKVTLFDERLEPGPHQETTKG</sequence>